<evidence type="ECO:0000313" key="2">
    <source>
        <dbReference type="EMBL" id="AQQ59405.1"/>
    </source>
</evidence>
<dbReference type="RefSeq" id="WP_077388449.1">
    <property type="nucleotide sequence ID" value="NZ_CP019645.1"/>
</dbReference>
<protein>
    <submittedName>
        <fullName evidence="2">Lipoprotein</fullName>
    </submittedName>
</protein>
<evidence type="ECO:0000313" key="3">
    <source>
        <dbReference type="Proteomes" id="UP000188298"/>
    </source>
</evidence>
<feature type="chain" id="PRO_5012636948" evidence="1">
    <location>
        <begin position="22"/>
        <end position="107"/>
    </location>
</feature>
<dbReference type="Proteomes" id="UP000188298">
    <property type="component" value="Chromosome"/>
</dbReference>
<dbReference type="AlphaFoldDB" id="A0A1Q2LGB5"/>
<keyword evidence="1" id="KW-0732">Signal</keyword>
<dbReference type="EMBL" id="CP019645">
    <property type="protein sequence ID" value="AQQ59405.1"/>
    <property type="molecule type" value="Genomic_DNA"/>
</dbReference>
<dbReference type="SUPFAM" id="SSF81901">
    <property type="entry name" value="HCP-like"/>
    <property type="match status" value="1"/>
</dbReference>
<sequence length="107" mass="12211">MKHVGFVFFVSAFLMVKSAFCVPATMQNAYDNICWTCYSPEVAVQNFLSKYREPLRNLCFKKDAKACEMMATLYSALQNDIDAQDYYQMACKLGVKDSCAKVDVEEE</sequence>
<name>A0A1Q2LGB5_9HELI</name>
<keyword evidence="2" id="KW-0449">Lipoprotein</keyword>
<gene>
    <name evidence="2" type="ORF">XJ32_04085</name>
</gene>
<organism evidence="2 3">
    <name type="scientific">Helicobacter bilis</name>
    <dbReference type="NCBI Taxonomy" id="37372"/>
    <lineage>
        <taxon>Bacteria</taxon>
        <taxon>Pseudomonadati</taxon>
        <taxon>Campylobacterota</taxon>
        <taxon>Epsilonproteobacteria</taxon>
        <taxon>Campylobacterales</taxon>
        <taxon>Helicobacteraceae</taxon>
        <taxon>Helicobacter</taxon>
    </lineage>
</organism>
<reference evidence="2 3" key="1">
    <citation type="submission" date="2017-02" db="EMBL/GenBank/DDBJ databases">
        <title>Whole genome sequencing of Helicobacter bilis strain AAQJH.</title>
        <authorList>
            <person name="Conlan S."/>
            <person name="Thomas P.J."/>
            <person name="Mullikin J."/>
            <person name="Palmore T.N."/>
            <person name="Frank K.M."/>
            <person name="Segre J.A."/>
        </authorList>
    </citation>
    <scope>NUCLEOTIDE SEQUENCE [LARGE SCALE GENOMIC DNA]</scope>
    <source>
        <strain evidence="2 3">AAQJH</strain>
    </source>
</reference>
<evidence type="ECO:0000256" key="1">
    <source>
        <dbReference type="SAM" id="SignalP"/>
    </source>
</evidence>
<accession>A0A1Q2LGB5</accession>
<feature type="signal peptide" evidence="1">
    <location>
        <begin position="1"/>
        <end position="21"/>
    </location>
</feature>
<proteinExistence type="predicted"/>
<dbReference type="KEGG" id="hbl:XJ32_04085"/>